<dbReference type="InterPro" id="IPR045499">
    <property type="entry name" value="DUF6492"/>
</dbReference>
<gene>
    <name evidence="1" type="ORF">B0180_05285</name>
</gene>
<organism evidence="1 2">
    <name type="scientific">Moraxella canis</name>
    <dbReference type="NCBI Taxonomy" id="90239"/>
    <lineage>
        <taxon>Bacteria</taxon>
        <taxon>Pseudomonadati</taxon>
        <taxon>Pseudomonadota</taxon>
        <taxon>Gammaproteobacteria</taxon>
        <taxon>Moraxellales</taxon>
        <taxon>Moraxellaceae</taxon>
        <taxon>Moraxella</taxon>
    </lineage>
</organism>
<dbReference type="EMBL" id="MUXT01000006">
    <property type="protein sequence ID" value="OOR83861.1"/>
    <property type="molecule type" value="Genomic_DNA"/>
</dbReference>
<name>A0A1S9ZLC2_9GAMM</name>
<comment type="caution">
    <text evidence="1">The sequence shown here is derived from an EMBL/GenBank/DDBJ whole genome shotgun (WGS) entry which is preliminary data.</text>
</comment>
<reference evidence="1 2" key="1">
    <citation type="submission" date="2017-02" db="EMBL/GenBank/DDBJ databases">
        <title>Draft genome sequence of Moraxella canis CCUG 8415A type strain.</title>
        <authorList>
            <person name="Engstrom-Jakobsson H."/>
            <person name="Salva-Serra F."/>
            <person name="Thorell K."/>
            <person name="Gonzales-Siles L."/>
            <person name="Karlsson R."/>
            <person name="Boulund F."/>
            <person name="Engstrand L."/>
            <person name="Moore E."/>
        </authorList>
    </citation>
    <scope>NUCLEOTIDE SEQUENCE [LARGE SCALE GENOMIC DNA]</scope>
    <source>
        <strain evidence="1 2">CCUG 8415A</strain>
    </source>
</reference>
<dbReference type="Pfam" id="PF20102">
    <property type="entry name" value="DUF6492"/>
    <property type="match status" value="1"/>
</dbReference>
<dbReference type="AlphaFoldDB" id="A0A1S9ZLC2"/>
<evidence type="ECO:0000313" key="1">
    <source>
        <dbReference type="EMBL" id="OOR83861.1"/>
    </source>
</evidence>
<dbReference type="RefSeq" id="WP_078255999.1">
    <property type="nucleotide sequence ID" value="NZ_MUXT01000006.1"/>
</dbReference>
<dbReference type="Proteomes" id="UP000190322">
    <property type="component" value="Unassembled WGS sequence"/>
</dbReference>
<protein>
    <submittedName>
        <fullName evidence="1">Uncharacterized protein</fullName>
    </submittedName>
</protein>
<accession>A0A1S9ZLC2</accession>
<evidence type="ECO:0000313" key="2">
    <source>
        <dbReference type="Proteomes" id="UP000190322"/>
    </source>
</evidence>
<sequence length="309" mass="36674">MSEMSEKTSFVTITYQNDLRMVLLQLISVDRLFDIKALEEYFIIINDKNTHLEEELRNKTQLFLSEALFSKLRFISSHHLLSKRDFEKSDGQRSQQILKMIIASKIKTKTYILLDAKNFFIKKADLALFIDRDSGKYTTNFSQLGDNWRDYVKNSFKAIECDEDIEDKIIPTITPYVIETNIMIQLLKYLQPRIGNDLSKLFESFHGKITEFFLYYAFLYKYNLLAKYKHKPIICRTLFAIYPSNYADVDKMIKNLKEDNIYLLGLHRKRLAQLSVEHTEIINLLLNEILIFPWERLDWFIDPKNQSTI</sequence>
<proteinExistence type="predicted"/>